<evidence type="ECO:0000313" key="2">
    <source>
        <dbReference type="Proteomes" id="UP001056120"/>
    </source>
</evidence>
<keyword evidence="2" id="KW-1185">Reference proteome</keyword>
<comment type="caution">
    <text evidence="1">The sequence shown here is derived from an EMBL/GenBank/DDBJ whole genome shotgun (WGS) entry which is preliminary data.</text>
</comment>
<gene>
    <name evidence="1" type="ORF">L1987_83428</name>
</gene>
<sequence length="104" mass="11986">MKFAKVVLESINSGMFRTNHTIRKSILMMMNGGEAMEEVMWTEQDMILFSFENHVVARKYYEDGGMKRSWEFVCLGRNTGTNSSFVCVLIGSLGKVERNQETKF</sequence>
<reference evidence="1 2" key="2">
    <citation type="journal article" date="2022" name="Mol. Ecol. Resour.">
        <title>The genomes of chicory, endive, great burdock and yacon provide insights into Asteraceae paleo-polyploidization history and plant inulin production.</title>
        <authorList>
            <person name="Fan W."/>
            <person name="Wang S."/>
            <person name="Wang H."/>
            <person name="Wang A."/>
            <person name="Jiang F."/>
            <person name="Liu H."/>
            <person name="Zhao H."/>
            <person name="Xu D."/>
            <person name="Zhang Y."/>
        </authorList>
    </citation>
    <scope>NUCLEOTIDE SEQUENCE [LARGE SCALE GENOMIC DNA]</scope>
    <source>
        <strain evidence="2">cv. Yunnan</strain>
        <tissue evidence="1">Leaves</tissue>
    </source>
</reference>
<organism evidence="1 2">
    <name type="scientific">Smallanthus sonchifolius</name>
    <dbReference type="NCBI Taxonomy" id="185202"/>
    <lineage>
        <taxon>Eukaryota</taxon>
        <taxon>Viridiplantae</taxon>
        <taxon>Streptophyta</taxon>
        <taxon>Embryophyta</taxon>
        <taxon>Tracheophyta</taxon>
        <taxon>Spermatophyta</taxon>
        <taxon>Magnoliopsida</taxon>
        <taxon>eudicotyledons</taxon>
        <taxon>Gunneridae</taxon>
        <taxon>Pentapetalae</taxon>
        <taxon>asterids</taxon>
        <taxon>campanulids</taxon>
        <taxon>Asterales</taxon>
        <taxon>Asteraceae</taxon>
        <taxon>Asteroideae</taxon>
        <taxon>Heliantheae alliance</taxon>
        <taxon>Millerieae</taxon>
        <taxon>Smallanthus</taxon>
    </lineage>
</organism>
<evidence type="ECO:0000313" key="1">
    <source>
        <dbReference type="EMBL" id="KAI3682990.1"/>
    </source>
</evidence>
<reference evidence="2" key="1">
    <citation type="journal article" date="2022" name="Mol. Ecol. Resour.">
        <title>The genomes of chicory, endive, great burdock and yacon provide insights into Asteraceae palaeo-polyploidization history and plant inulin production.</title>
        <authorList>
            <person name="Fan W."/>
            <person name="Wang S."/>
            <person name="Wang H."/>
            <person name="Wang A."/>
            <person name="Jiang F."/>
            <person name="Liu H."/>
            <person name="Zhao H."/>
            <person name="Xu D."/>
            <person name="Zhang Y."/>
        </authorList>
    </citation>
    <scope>NUCLEOTIDE SEQUENCE [LARGE SCALE GENOMIC DNA]</scope>
    <source>
        <strain evidence="2">cv. Yunnan</strain>
    </source>
</reference>
<dbReference type="EMBL" id="CM042045">
    <property type="protein sequence ID" value="KAI3682990.1"/>
    <property type="molecule type" value="Genomic_DNA"/>
</dbReference>
<name>A0ACB8YD86_9ASTR</name>
<dbReference type="Proteomes" id="UP001056120">
    <property type="component" value="Linkage Group LG28"/>
</dbReference>
<protein>
    <submittedName>
        <fullName evidence="1">Uncharacterized protein</fullName>
    </submittedName>
</protein>
<accession>A0ACB8YD86</accession>
<proteinExistence type="predicted"/>